<accession>A0A1N6ECN8</accession>
<reference evidence="2" key="1">
    <citation type="submission" date="2016-11" db="EMBL/GenBank/DDBJ databases">
        <authorList>
            <person name="Varghese N."/>
            <person name="Submissions S."/>
        </authorList>
    </citation>
    <scope>NUCLEOTIDE SEQUENCE [LARGE SCALE GENOMIC DNA]</scope>
    <source>
        <strain evidence="2">DSM 15292</strain>
    </source>
</reference>
<dbReference type="GO" id="GO:0032259">
    <property type="term" value="P:methylation"/>
    <property type="evidence" value="ECO:0007669"/>
    <property type="project" value="UniProtKB-KW"/>
</dbReference>
<dbReference type="SUPFAM" id="SSF53335">
    <property type="entry name" value="S-adenosyl-L-methionine-dependent methyltransferases"/>
    <property type="match status" value="1"/>
</dbReference>
<dbReference type="RefSeq" id="WP_074224651.1">
    <property type="nucleotide sequence ID" value="NZ_FSRC01000001.1"/>
</dbReference>
<dbReference type="Proteomes" id="UP000185221">
    <property type="component" value="Unassembled WGS sequence"/>
</dbReference>
<dbReference type="Pfam" id="PF13578">
    <property type="entry name" value="Methyltransf_24"/>
    <property type="match status" value="1"/>
</dbReference>
<dbReference type="Gene3D" id="3.40.50.150">
    <property type="entry name" value="Vaccinia Virus protein VP39"/>
    <property type="match status" value="1"/>
</dbReference>
<dbReference type="EMBL" id="FSRC01000001">
    <property type="protein sequence ID" value="SIN80776.1"/>
    <property type="molecule type" value="Genomic_DNA"/>
</dbReference>
<sequence length="257" mass="29728">MNKLQELRDSIYTNKVVTTSNGEFLKLNSAIDPNEGKAILSILKANSEFTKTIEIGCAFGLSSLYICEGTLGRADAFHTIIDPFQTTSWKSVGINNLIKADVFNFKLIEEGSETALPELLKKKEEFDFALIDGWHTFDHTLIDFFYLEKMIRPGGIIAIDDVHLPGINKVVRYLMNYPNLEIAYNVPMFISRKAKLRDSFLNNIFGCLKLVLPSKYYHRVLSDRVIKSDRNLKLYSSMIFFRKKIEDKREWNWYKPF</sequence>
<keyword evidence="2" id="KW-1185">Reference proteome</keyword>
<protein>
    <submittedName>
        <fullName evidence="1">Methyltransferase domain-containing protein</fullName>
    </submittedName>
</protein>
<keyword evidence="1" id="KW-0489">Methyltransferase</keyword>
<evidence type="ECO:0000313" key="1">
    <source>
        <dbReference type="EMBL" id="SIN80776.1"/>
    </source>
</evidence>
<keyword evidence="1" id="KW-0808">Transferase</keyword>
<dbReference type="AlphaFoldDB" id="A0A1N6ECN8"/>
<proteinExistence type="predicted"/>
<dbReference type="GO" id="GO:0008168">
    <property type="term" value="F:methyltransferase activity"/>
    <property type="evidence" value="ECO:0007669"/>
    <property type="project" value="UniProtKB-KW"/>
</dbReference>
<name>A0A1N6ECN8_9BACT</name>
<dbReference type="InterPro" id="IPR029063">
    <property type="entry name" value="SAM-dependent_MTases_sf"/>
</dbReference>
<evidence type="ECO:0000313" key="2">
    <source>
        <dbReference type="Proteomes" id="UP000185221"/>
    </source>
</evidence>
<gene>
    <name evidence="1" type="ORF">SAMN05444394_1981</name>
</gene>
<organism evidence="1 2">
    <name type="scientific">Algoriphagus halophilus</name>
    <dbReference type="NCBI Taxonomy" id="226505"/>
    <lineage>
        <taxon>Bacteria</taxon>
        <taxon>Pseudomonadati</taxon>
        <taxon>Bacteroidota</taxon>
        <taxon>Cytophagia</taxon>
        <taxon>Cytophagales</taxon>
        <taxon>Cyclobacteriaceae</taxon>
        <taxon>Algoriphagus</taxon>
    </lineage>
</organism>
<dbReference type="OrthoDB" id="5464618at2"/>
<dbReference type="STRING" id="226505.SAMN05444394_1981"/>